<feature type="transmembrane region" description="Helical" evidence="1">
    <location>
        <begin position="159"/>
        <end position="176"/>
    </location>
</feature>
<reference evidence="2" key="2">
    <citation type="submission" date="2023-05" db="EMBL/GenBank/DDBJ databases">
        <authorList>
            <consortium name="Lawrence Berkeley National Laboratory"/>
            <person name="Steindorff A."/>
            <person name="Hensen N."/>
            <person name="Bonometti L."/>
            <person name="Westerberg I."/>
            <person name="Brannstrom I.O."/>
            <person name="Guillou S."/>
            <person name="Cros-Aarteil S."/>
            <person name="Calhoun S."/>
            <person name="Haridas S."/>
            <person name="Kuo A."/>
            <person name="Mondo S."/>
            <person name="Pangilinan J."/>
            <person name="Riley R."/>
            <person name="Labutti K."/>
            <person name="Andreopoulos B."/>
            <person name="Lipzen A."/>
            <person name="Chen C."/>
            <person name="Yanf M."/>
            <person name="Daum C."/>
            <person name="Ng V."/>
            <person name="Clum A."/>
            <person name="Ohm R."/>
            <person name="Martin F."/>
            <person name="Silar P."/>
            <person name="Natvig D."/>
            <person name="Lalanne C."/>
            <person name="Gautier V."/>
            <person name="Ament-Velasquez S.L."/>
            <person name="Kruys A."/>
            <person name="Hutchinson M.I."/>
            <person name="Powell A.J."/>
            <person name="Barry K."/>
            <person name="Miller A.N."/>
            <person name="Grigoriev I.V."/>
            <person name="Debuchy R."/>
            <person name="Gladieux P."/>
            <person name="Thoren M.H."/>
            <person name="Johannesson H."/>
        </authorList>
    </citation>
    <scope>NUCLEOTIDE SEQUENCE</scope>
    <source>
        <strain evidence="2">CBS 990.96</strain>
    </source>
</reference>
<feature type="transmembrane region" description="Helical" evidence="1">
    <location>
        <begin position="266"/>
        <end position="286"/>
    </location>
</feature>
<dbReference type="EMBL" id="MU865360">
    <property type="protein sequence ID" value="KAK4225751.1"/>
    <property type="molecule type" value="Genomic_DNA"/>
</dbReference>
<protein>
    <submittedName>
        <fullName evidence="2">Uncharacterized protein</fullName>
    </submittedName>
</protein>
<evidence type="ECO:0000313" key="3">
    <source>
        <dbReference type="Proteomes" id="UP001301958"/>
    </source>
</evidence>
<keyword evidence="1" id="KW-0812">Transmembrane</keyword>
<accession>A0AAN7GS83</accession>
<keyword evidence="1" id="KW-0472">Membrane</keyword>
<organism evidence="2 3">
    <name type="scientific">Podospora fimiseda</name>
    <dbReference type="NCBI Taxonomy" id="252190"/>
    <lineage>
        <taxon>Eukaryota</taxon>
        <taxon>Fungi</taxon>
        <taxon>Dikarya</taxon>
        <taxon>Ascomycota</taxon>
        <taxon>Pezizomycotina</taxon>
        <taxon>Sordariomycetes</taxon>
        <taxon>Sordariomycetidae</taxon>
        <taxon>Sordariales</taxon>
        <taxon>Podosporaceae</taxon>
        <taxon>Podospora</taxon>
    </lineage>
</organism>
<dbReference type="Proteomes" id="UP001301958">
    <property type="component" value="Unassembled WGS sequence"/>
</dbReference>
<comment type="caution">
    <text evidence="2">The sequence shown here is derived from an EMBL/GenBank/DDBJ whole genome shotgun (WGS) entry which is preliminary data.</text>
</comment>
<feature type="transmembrane region" description="Helical" evidence="1">
    <location>
        <begin position="131"/>
        <end position="153"/>
    </location>
</feature>
<keyword evidence="3" id="KW-1185">Reference proteome</keyword>
<evidence type="ECO:0000256" key="1">
    <source>
        <dbReference type="SAM" id="Phobius"/>
    </source>
</evidence>
<reference evidence="2" key="1">
    <citation type="journal article" date="2023" name="Mol. Phylogenet. Evol.">
        <title>Genome-scale phylogeny and comparative genomics of the fungal order Sordariales.</title>
        <authorList>
            <person name="Hensen N."/>
            <person name="Bonometti L."/>
            <person name="Westerberg I."/>
            <person name="Brannstrom I.O."/>
            <person name="Guillou S."/>
            <person name="Cros-Aarteil S."/>
            <person name="Calhoun S."/>
            <person name="Haridas S."/>
            <person name="Kuo A."/>
            <person name="Mondo S."/>
            <person name="Pangilinan J."/>
            <person name="Riley R."/>
            <person name="LaButti K."/>
            <person name="Andreopoulos B."/>
            <person name="Lipzen A."/>
            <person name="Chen C."/>
            <person name="Yan M."/>
            <person name="Daum C."/>
            <person name="Ng V."/>
            <person name="Clum A."/>
            <person name="Steindorff A."/>
            <person name="Ohm R.A."/>
            <person name="Martin F."/>
            <person name="Silar P."/>
            <person name="Natvig D.O."/>
            <person name="Lalanne C."/>
            <person name="Gautier V."/>
            <person name="Ament-Velasquez S.L."/>
            <person name="Kruys A."/>
            <person name="Hutchinson M.I."/>
            <person name="Powell A.J."/>
            <person name="Barry K."/>
            <person name="Miller A.N."/>
            <person name="Grigoriev I.V."/>
            <person name="Debuchy R."/>
            <person name="Gladieux P."/>
            <person name="Hiltunen Thoren M."/>
            <person name="Johannesson H."/>
        </authorList>
    </citation>
    <scope>NUCLEOTIDE SEQUENCE</scope>
    <source>
        <strain evidence="2">CBS 990.96</strain>
    </source>
</reference>
<sequence>MAQGSNTTFPWFAQTLEQNQGWKVDATTVVLLTLLGDRRSEEFNRAATASPLILLPRLAPAMQLLNAPRPDKLPNTTTDLKMLDMASGVTLKEVGYFVDTLHDFSSHEIYSFRVLEVKHRQPQPSPIRPSLLVNSILIFLFILTLVLVLIVSLRKDGPALLAITLMGLASSIIGYANSWELHHLPSLPSHSNPTQLITRIFRTPQFGILIIKYSPSVDLEFYGNFLQTQYYRVSIGPLYGLLMALGHITLMASVIMLSNASWQSQVMIAAAYVVLNVLYWGVTLLPKRLLWDLRGRFEVRDVTPWDHSRGEVEDGWVRMVWLAIREVGVEKWAEGWGYGVEERVWREWVGEAGKAVKRGERGWKGVERLRELEREMRGEKTG</sequence>
<gene>
    <name evidence="2" type="ORF">QBC38DRAFT_420686</name>
</gene>
<proteinExistence type="predicted"/>
<evidence type="ECO:0000313" key="2">
    <source>
        <dbReference type="EMBL" id="KAK4225751.1"/>
    </source>
</evidence>
<feature type="transmembrane region" description="Helical" evidence="1">
    <location>
        <begin position="238"/>
        <end position="260"/>
    </location>
</feature>
<dbReference type="AlphaFoldDB" id="A0AAN7GS83"/>
<keyword evidence="1" id="KW-1133">Transmembrane helix</keyword>
<name>A0AAN7GS83_9PEZI</name>